<dbReference type="AlphaFoldDB" id="A0A1I4SQ23"/>
<proteinExistence type="predicted"/>
<dbReference type="EMBL" id="FOUB01000042">
    <property type="protein sequence ID" value="SFM66487.1"/>
    <property type="molecule type" value="Genomic_DNA"/>
</dbReference>
<dbReference type="Gene3D" id="3.30.70.100">
    <property type="match status" value="1"/>
</dbReference>
<dbReference type="PIRSF" id="PIRSF007028">
    <property type="entry name" value="UCP007028"/>
    <property type="match status" value="1"/>
</dbReference>
<evidence type="ECO:0000313" key="2">
    <source>
        <dbReference type="Proteomes" id="UP000183287"/>
    </source>
</evidence>
<gene>
    <name evidence="1" type="ORF">SAMN05421863_104234</name>
</gene>
<dbReference type="SUPFAM" id="SSF54909">
    <property type="entry name" value="Dimeric alpha+beta barrel"/>
    <property type="match status" value="1"/>
</dbReference>
<dbReference type="Proteomes" id="UP000183287">
    <property type="component" value="Unassembled WGS sequence"/>
</dbReference>
<dbReference type="InterPro" id="IPR009874">
    <property type="entry name" value="DUF1428"/>
</dbReference>
<sequence length="120" mass="13807">MSNYVDGFVIPLPKDKINDYKRMAEQASQIWKEHGALDYWECIGDDLKVKDMLSFMKIANAGPDDTVVFAWIVFESREHRDAVNARVMADPRLKEMCDPANQPFDYKKMAYGGFKTLVHA</sequence>
<dbReference type="OrthoDB" id="9792392at2"/>
<dbReference type="InterPro" id="IPR011008">
    <property type="entry name" value="Dimeric_a/b-barrel"/>
</dbReference>
<protein>
    <submittedName>
        <fullName evidence="1">Uncharacterized conserved protein YbaA, DUF1428 family</fullName>
    </submittedName>
</protein>
<dbReference type="Pfam" id="PF07237">
    <property type="entry name" value="DUF1428"/>
    <property type="match status" value="1"/>
</dbReference>
<organism evidence="1 2">
    <name type="scientific">Nitrosomonas communis</name>
    <dbReference type="NCBI Taxonomy" id="44574"/>
    <lineage>
        <taxon>Bacteria</taxon>
        <taxon>Pseudomonadati</taxon>
        <taxon>Pseudomonadota</taxon>
        <taxon>Betaproteobacteria</taxon>
        <taxon>Nitrosomonadales</taxon>
        <taxon>Nitrosomonadaceae</taxon>
        <taxon>Nitrosomonas</taxon>
    </lineage>
</organism>
<evidence type="ECO:0000313" key="1">
    <source>
        <dbReference type="EMBL" id="SFM66487.1"/>
    </source>
</evidence>
<keyword evidence="2" id="KW-1185">Reference proteome</keyword>
<reference evidence="2" key="1">
    <citation type="submission" date="2016-10" db="EMBL/GenBank/DDBJ databases">
        <authorList>
            <person name="Varghese N."/>
            <person name="Submissions S."/>
        </authorList>
    </citation>
    <scope>NUCLEOTIDE SEQUENCE [LARGE SCALE GENOMIC DNA]</scope>
    <source>
        <strain evidence="2">Nm44</strain>
    </source>
</reference>
<accession>A0A1I4SQ23</accession>
<name>A0A1I4SQ23_9PROT</name>
<dbReference type="RefSeq" id="WP_074906193.1">
    <property type="nucleotide sequence ID" value="NZ_FOUB01000042.1"/>
</dbReference>